<comment type="catalytic activity">
    <reaction evidence="11 12">
        <text>a ubiquinone + NADH + 5 H(+)(in) = a ubiquinol + NAD(+) + 4 H(+)(out)</text>
        <dbReference type="Rhea" id="RHEA:29091"/>
        <dbReference type="Rhea" id="RHEA-COMP:9565"/>
        <dbReference type="Rhea" id="RHEA-COMP:9566"/>
        <dbReference type="ChEBI" id="CHEBI:15378"/>
        <dbReference type="ChEBI" id="CHEBI:16389"/>
        <dbReference type="ChEBI" id="CHEBI:17976"/>
        <dbReference type="ChEBI" id="CHEBI:57540"/>
        <dbReference type="ChEBI" id="CHEBI:57945"/>
        <dbReference type="EC" id="7.1.1.2"/>
    </reaction>
</comment>
<keyword evidence="9 12" id="KW-0830">Ubiquinone</keyword>
<geneLocation type="mitochondrion" evidence="13"/>
<keyword evidence="4 12" id="KW-0813">Transport</keyword>
<dbReference type="GeneID" id="67154311"/>
<evidence type="ECO:0000256" key="1">
    <source>
        <dbReference type="ARBA" id="ARBA00004141"/>
    </source>
</evidence>
<dbReference type="EMBL" id="MW438350">
    <property type="protein sequence ID" value="QQW50410.1"/>
    <property type="molecule type" value="Genomic_DNA"/>
</dbReference>
<dbReference type="PANTHER" id="PTHR11058:SF9">
    <property type="entry name" value="NADH-UBIQUINONE OXIDOREDUCTASE CHAIN 3"/>
    <property type="match status" value="1"/>
</dbReference>
<keyword evidence="12" id="KW-0679">Respiratory chain</keyword>
<dbReference type="Gene3D" id="1.20.58.1610">
    <property type="entry name" value="NADH:ubiquinone/plastoquinone oxidoreductase, chain 3"/>
    <property type="match status" value="1"/>
</dbReference>
<dbReference type="GO" id="GO:0016651">
    <property type="term" value="F:oxidoreductase activity, acting on NAD(P)H"/>
    <property type="evidence" value="ECO:0007669"/>
    <property type="project" value="InterPro"/>
</dbReference>
<accession>A0A7U0QG87</accession>
<evidence type="ECO:0000256" key="11">
    <source>
        <dbReference type="ARBA" id="ARBA00049551"/>
    </source>
</evidence>
<dbReference type="GO" id="GO:0008137">
    <property type="term" value="F:NADH dehydrogenase (ubiquinone) activity"/>
    <property type="evidence" value="ECO:0007669"/>
    <property type="project" value="UniProtKB-UniRule"/>
</dbReference>
<dbReference type="RefSeq" id="YP_010152762.1">
    <property type="nucleotide sequence ID" value="NC_057169.1"/>
</dbReference>
<evidence type="ECO:0000256" key="10">
    <source>
        <dbReference type="ARBA" id="ARBA00023136"/>
    </source>
</evidence>
<dbReference type="FunFam" id="1.20.58.1610:FF:000004">
    <property type="entry name" value="NADH-quinone oxidoreductase subunit A"/>
    <property type="match status" value="1"/>
</dbReference>
<sequence>MLFLFYQEYFSIMLLVMFAVILALIIFFASIIFSVNIPDTEKLSAYECGFDPYEDARNAFDVRFYIVAILFIVFDLEAMFLYPWVSVLCQLNYFGFWVMIDFLIELIIGFIYAWKIGALEWE</sequence>
<evidence type="ECO:0000256" key="8">
    <source>
        <dbReference type="ARBA" id="ARBA00023027"/>
    </source>
</evidence>
<comment type="similarity">
    <text evidence="2 12">Belongs to the complex I subunit 3 family.</text>
</comment>
<dbReference type="HAMAP" id="MF_01394">
    <property type="entry name" value="NDH1_NuoA"/>
    <property type="match status" value="1"/>
</dbReference>
<dbReference type="AlphaFoldDB" id="A0A7U0QG87"/>
<feature type="transmembrane region" description="Helical" evidence="12">
    <location>
        <begin position="94"/>
        <end position="114"/>
    </location>
</feature>
<keyword evidence="6 12" id="KW-1278">Translocase</keyword>
<feature type="transmembrane region" description="Helical" evidence="12">
    <location>
        <begin position="62"/>
        <end position="82"/>
    </location>
</feature>
<gene>
    <name evidence="13" type="primary">nad3</name>
</gene>
<feature type="transmembrane region" description="Helical" evidence="12">
    <location>
        <begin position="12"/>
        <end position="33"/>
    </location>
</feature>
<comment type="function">
    <text evidence="12">Core subunit of the mitochondrial membrane respiratory chain NADH dehydrogenase (Complex I) which catalyzes electron transfer from NADH through the respiratory chain, using ubiquinone as an electron acceptor. Essential for the catalytic activity of complex I.</text>
</comment>
<protein>
    <recommendedName>
        <fullName evidence="3 12">NADH-ubiquinone oxidoreductase chain 3</fullName>
        <ecNumber evidence="12">7.1.1.2</ecNumber>
    </recommendedName>
</protein>
<dbReference type="PANTHER" id="PTHR11058">
    <property type="entry name" value="NADH-UBIQUINONE OXIDOREDUCTASE CHAIN 3"/>
    <property type="match status" value="1"/>
</dbReference>
<comment type="subcellular location">
    <subcellularLocation>
        <location evidence="1">Membrane</location>
        <topology evidence="1">Multi-pass membrane protein</topology>
    </subcellularLocation>
    <subcellularLocation>
        <location evidence="12">Mitochondrion membrane</location>
        <topology evidence="12">Multi-pass membrane protein</topology>
    </subcellularLocation>
</comment>
<keyword evidence="12 13" id="KW-0496">Mitochondrion</keyword>
<evidence type="ECO:0000256" key="2">
    <source>
        <dbReference type="ARBA" id="ARBA00008472"/>
    </source>
</evidence>
<keyword evidence="8 12" id="KW-0520">NAD</keyword>
<keyword evidence="10 12" id="KW-0472">Membrane</keyword>
<keyword evidence="12" id="KW-0249">Electron transport</keyword>
<evidence type="ECO:0000256" key="4">
    <source>
        <dbReference type="ARBA" id="ARBA00022448"/>
    </source>
</evidence>
<organism evidence="13">
    <name type="scientific">Aureoumbra lagunensis</name>
    <dbReference type="NCBI Taxonomy" id="44058"/>
    <lineage>
        <taxon>Eukaryota</taxon>
        <taxon>Sar</taxon>
        <taxon>Stramenopiles</taxon>
        <taxon>Ochrophyta</taxon>
        <taxon>Pelagophyceae</taxon>
        <taxon>Pelagomonadales</taxon>
        <taxon>Aureoumbra</taxon>
    </lineage>
</organism>
<evidence type="ECO:0000256" key="9">
    <source>
        <dbReference type="ARBA" id="ARBA00023075"/>
    </source>
</evidence>
<proteinExistence type="inferred from homology"/>
<evidence type="ECO:0000256" key="12">
    <source>
        <dbReference type="RuleBase" id="RU003640"/>
    </source>
</evidence>
<dbReference type="EC" id="7.1.1.2" evidence="12"/>
<dbReference type="Pfam" id="PF00507">
    <property type="entry name" value="Oxidored_q4"/>
    <property type="match status" value="1"/>
</dbReference>
<dbReference type="InterPro" id="IPR000440">
    <property type="entry name" value="NADH_UbQ/plastoQ_OxRdtase_su3"/>
</dbReference>
<evidence type="ECO:0000313" key="13">
    <source>
        <dbReference type="EMBL" id="QQW50410.1"/>
    </source>
</evidence>
<evidence type="ECO:0000256" key="5">
    <source>
        <dbReference type="ARBA" id="ARBA00022692"/>
    </source>
</evidence>
<dbReference type="GO" id="GO:0030964">
    <property type="term" value="C:NADH dehydrogenase complex"/>
    <property type="evidence" value="ECO:0007669"/>
    <property type="project" value="TreeGrafter"/>
</dbReference>
<evidence type="ECO:0000256" key="3">
    <source>
        <dbReference type="ARBA" id="ARBA00021007"/>
    </source>
</evidence>
<dbReference type="InterPro" id="IPR038430">
    <property type="entry name" value="NDAH_ubi_oxred_su3_sf"/>
</dbReference>
<evidence type="ECO:0000256" key="7">
    <source>
        <dbReference type="ARBA" id="ARBA00022989"/>
    </source>
</evidence>
<dbReference type="GO" id="GO:0031966">
    <property type="term" value="C:mitochondrial membrane"/>
    <property type="evidence" value="ECO:0007669"/>
    <property type="project" value="UniProtKB-SubCell"/>
</dbReference>
<keyword evidence="5 12" id="KW-0812">Transmembrane</keyword>
<keyword evidence="7 12" id="KW-1133">Transmembrane helix</keyword>
<dbReference type="InterPro" id="IPR023043">
    <property type="entry name" value="NAD(P)H_OxRDtase_bac/plastid"/>
</dbReference>
<evidence type="ECO:0000256" key="6">
    <source>
        <dbReference type="ARBA" id="ARBA00022967"/>
    </source>
</evidence>
<name>A0A7U0QG87_9STRA</name>
<reference evidence="13" key="1">
    <citation type="journal article" date="2021" name="Genome Biol. Evol.">
        <title>Mitochondrial genome evolution in pelagophyte algae.</title>
        <authorList>
            <person name="Sibbald S.J."/>
            <person name="Lawton M."/>
            <person name="Archibald J.M."/>
        </authorList>
    </citation>
    <scope>NUCLEOTIDE SEQUENCE</scope>
    <source>
        <strain evidence="13">CCMP1510</strain>
    </source>
</reference>